<accession>D9PFG8</accession>
<evidence type="ECO:0000256" key="4">
    <source>
        <dbReference type="ARBA" id="ARBA00022989"/>
    </source>
</evidence>
<evidence type="ECO:0000259" key="7">
    <source>
        <dbReference type="Pfam" id="PF12698"/>
    </source>
</evidence>
<reference evidence="8" key="1">
    <citation type="submission" date="2010-07" db="EMBL/GenBank/DDBJ databases">
        <authorList>
            <consortium name="CONSOLIDER consortium CSD2007-00005"/>
            <person name="Guazzaroni M.-E."/>
            <person name="Richter M."/>
            <person name="Garcia-Salamanca A."/>
            <person name="Yarza P."/>
            <person name="Ferrer M."/>
        </authorList>
    </citation>
    <scope>NUCLEOTIDE SEQUENCE</scope>
</reference>
<evidence type="ECO:0000313" key="8">
    <source>
        <dbReference type="EMBL" id="EFK97698.1"/>
    </source>
</evidence>
<keyword evidence="5 6" id="KW-0472">Membrane</keyword>
<feature type="transmembrane region" description="Helical" evidence="6">
    <location>
        <begin position="218"/>
        <end position="240"/>
    </location>
</feature>
<dbReference type="InterPro" id="IPR013525">
    <property type="entry name" value="ABC2_TM"/>
</dbReference>
<dbReference type="GO" id="GO:0005886">
    <property type="term" value="C:plasma membrane"/>
    <property type="evidence" value="ECO:0007669"/>
    <property type="project" value="UniProtKB-SubCell"/>
</dbReference>
<feature type="transmembrane region" description="Helical" evidence="6">
    <location>
        <begin position="21"/>
        <end position="41"/>
    </location>
</feature>
<evidence type="ECO:0000256" key="5">
    <source>
        <dbReference type="ARBA" id="ARBA00023136"/>
    </source>
</evidence>
<feature type="domain" description="ABC-2 type transporter transmembrane" evidence="7">
    <location>
        <begin position="25"/>
        <end position="260"/>
    </location>
</feature>
<gene>
    <name evidence="8" type="ORF">LDC_0247</name>
</gene>
<dbReference type="Gene3D" id="3.40.1710.10">
    <property type="entry name" value="abc type-2 transporter like domain"/>
    <property type="match status" value="1"/>
</dbReference>
<dbReference type="EMBL" id="ADZX01000065">
    <property type="protein sequence ID" value="EFK97698.1"/>
    <property type="molecule type" value="Genomic_DNA"/>
</dbReference>
<dbReference type="InterPro" id="IPR051449">
    <property type="entry name" value="ABC-2_transporter_component"/>
</dbReference>
<keyword evidence="2" id="KW-1003">Cell membrane</keyword>
<keyword evidence="3 6" id="KW-0812">Transmembrane</keyword>
<dbReference type="GO" id="GO:0140359">
    <property type="term" value="F:ABC-type transporter activity"/>
    <property type="evidence" value="ECO:0007669"/>
    <property type="project" value="InterPro"/>
</dbReference>
<evidence type="ECO:0000256" key="6">
    <source>
        <dbReference type="SAM" id="Phobius"/>
    </source>
</evidence>
<reference evidence="8" key="2">
    <citation type="journal article" date="2011" name="Microb. Ecol.">
        <title>Taxonomic and Functional Metagenomic Profiling of the Microbial Community in the Anoxic Sediment of a Sub-saline Shallow Lake (Laguna de Carrizo, Central Spain).</title>
        <authorList>
            <person name="Ferrer M."/>
            <person name="Guazzaroni M.E."/>
            <person name="Richter M."/>
            <person name="Garcia-Salamanca A."/>
            <person name="Yarza P."/>
            <person name="Suarez-Suarez A."/>
            <person name="Solano J."/>
            <person name="Alcaide M."/>
            <person name="van Dillewijn P."/>
            <person name="Molina-Henares M.A."/>
            <person name="Lopez-Cortes N."/>
            <person name="Al-Ramahi Y."/>
            <person name="Guerrero C."/>
            <person name="Acosta A."/>
            <person name="de Eugenio L.I."/>
            <person name="Martinez V."/>
            <person name="Marques S."/>
            <person name="Rojo F."/>
            <person name="Santero E."/>
            <person name="Genilloud O."/>
            <person name="Perez-Perez J."/>
            <person name="Rossello-Mora R."/>
            <person name="Ramos J.L."/>
        </authorList>
    </citation>
    <scope>NUCLEOTIDE SEQUENCE</scope>
</reference>
<evidence type="ECO:0000256" key="1">
    <source>
        <dbReference type="ARBA" id="ARBA00004651"/>
    </source>
</evidence>
<evidence type="ECO:0000256" key="2">
    <source>
        <dbReference type="ARBA" id="ARBA00022475"/>
    </source>
</evidence>
<protein>
    <submittedName>
        <fullName evidence="8">ABC-type multidrug transport system, permease component (Inner membrane trasport)</fullName>
    </submittedName>
</protein>
<dbReference type="Pfam" id="PF12698">
    <property type="entry name" value="ABC2_membrane_3"/>
    <property type="match status" value="1"/>
</dbReference>
<comment type="caution">
    <text evidence="8">The sequence shown here is derived from an EMBL/GenBank/DDBJ whole genome shotgun (WGS) entry which is preliminary data.</text>
</comment>
<sequence length="261" mass="28359">MLDRIGAVMVKEVRQLARDRLTFGMIVGIPLMQMLLFGYAINFDVRGLRAAVVDEADSSLSRAYLAALEASGVVDFAAPSAGLPDLQRRMNAGDISVGVYIPRDFERRVLDRSRAAAQLLVDGSEPMVDSVARGLTAVPLPRRDGIYGSTAPVFELRTEYNPERRTAVQIVPALIGVILNMTMVIFTAVAIVRERERGNLEMLITTPVRSWELMTGKLLPYVAIGLVQVTLVLGVGSLLFDVPVNGSLADLYLAALLFIAA</sequence>
<organism evidence="8">
    <name type="scientific">sediment metagenome</name>
    <dbReference type="NCBI Taxonomy" id="749907"/>
    <lineage>
        <taxon>unclassified sequences</taxon>
        <taxon>metagenomes</taxon>
        <taxon>ecological metagenomes</taxon>
    </lineage>
</organism>
<name>D9PFG8_9ZZZZ</name>
<dbReference type="PANTHER" id="PTHR30294">
    <property type="entry name" value="MEMBRANE COMPONENT OF ABC TRANSPORTER YHHJ-RELATED"/>
    <property type="match status" value="1"/>
</dbReference>
<keyword evidence="4 6" id="KW-1133">Transmembrane helix</keyword>
<dbReference type="PANTHER" id="PTHR30294:SF29">
    <property type="entry name" value="MULTIDRUG ABC TRANSPORTER PERMEASE YBHS-RELATED"/>
    <property type="match status" value="1"/>
</dbReference>
<dbReference type="AlphaFoldDB" id="D9PFG8"/>
<evidence type="ECO:0000256" key="3">
    <source>
        <dbReference type="ARBA" id="ARBA00022692"/>
    </source>
</evidence>
<feature type="non-terminal residue" evidence="8">
    <location>
        <position position="261"/>
    </location>
</feature>
<proteinExistence type="predicted"/>
<feature type="transmembrane region" description="Helical" evidence="6">
    <location>
        <begin position="170"/>
        <end position="192"/>
    </location>
</feature>
<comment type="subcellular location">
    <subcellularLocation>
        <location evidence="1">Cell membrane</location>
        <topology evidence="1">Multi-pass membrane protein</topology>
    </subcellularLocation>
</comment>